<gene>
    <name evidence="1" type="ORF">NCTC10815_02319</name>
</gene>
<evidence type="ECO:0000313" key="2">
    <source>
        <dbReference type="Proteomes" id="UP000254879"/>
    </source>
</evidence>
<dbReference type="AlphaFoldDB" id="A0A378MF02"/>
<organism evidence="1 2">
    <name type="scientific">Listeria grayi</name>
    <name type="common">Listeria murrayi</name>
    <dbReference type="NCBI Taxonomy" id="1641"/>
    <lineage>
        <taxon>Bacteria</taxon>
        <taxon>Bacillati</taxon>
        <taxon>Bacillota</taxon>
        <taxon>Bacilli</taxon>
        <taxon>Bacillales</taxon>
        <taxon>Listeriaceae</taxon>
        <taxon>Listeria</taxon>
    </lineage>
</organism>
<reference evidence="1 2" key="1">
    <citation type="submission" date="2018-06" db="EMBL/GenBank/DDBJ databases">
        <authorList>
            <consortium name="Pathogen Informatics"/>
            <person name="Doyle S."/>
        </authorList>
    </citation>
    <scope>NUCLEOTIDE SEQUENCE [LARGE SCALE GENOMIC DNA]</scope>
    <source>
        <strain evidence="2">NCTC 10815</strain>
    </source>
</reference>
<protein>
    <submittedName>
        <fullName evidence="1">Uncharacterized protein</fullName>
    </submittedName>
</protein>
<dbReference type="Proteomes" id="UP000254879">
    <property type="component" value="Unassembled WGS sequence"/>
</dbReference>
<dbReference type="EMBL" id="UGPG01000001">
    <property type="protein sequence ID" value="STY44947.1"/>
    <property type="molecule type" value="Genomic_DNA"/>
</dbReference>
<name>A0A378MF02_LISGR</name>
<accession>A0A378MF02</accession>
<evidence type="ECO:0000313" key="1">
    <source>
        <dbReference type="EMBL" id="STY44947.1"/>
    </source>
</evidence>
<sequence>MLDNILDNISAELATIKKTRKKPLFVLGNEKVWLTDSIPQNPLKCKK</sequence>
<proteinExistence type="predicted"/>